<keyword evidence="5 8" id="KW-1133">Transmembrane helix</keyword>
<evidence type="ECO:0000256" key="8">
    <source>
        <dbReference type="SAM" id="Phobius"/>
    </source>
</evidence>
<dbReference type="AlphaFoldDB" id="A0A9D1Q8E6"/>
<dbReference type="PANTHER" id="PTHR22926:SF3">
    <property type="entry name" value="UNDECAPRENYL-PHOSPHATE ALPHA-N-ACETYLGLUCOSAMINYL 1-PHOSPHATE TRANSFERASE"/>
    <property type="match status" value="1"/>
</dbReference>
<feature type="transmembrane region" description="Helical" evidence="8">
    <location>
        <begin position="54"/>
        <end position="75"/>
    </location>
</feature>
<name>A0A9D1Q8E6_9FIRM</name>
<feature type="transmembrane region" description="Helical" evidence="8">
    <location>
        <begin position="194"/>
        <end position="211"/>
    </location>
</feature>
<feature type="transmembrane region" description="Helical" evidence="8">
    <location>
        <begin position="296"/>
        <end position="317"/>
    </location>
</feature>
<evidence type="ECO:0000313" key="10">
    <source>
        <dbReference type="Proteomes" id="UP000823933"/>
    </source>
</evidence>
<organism evidence="9 10">
    <name type="scientific">Candidatus Faecalibacterium intestinigallinarum</name>
    <dbReference type="NCBI Taxonomy" id="2838581"/>
    <lineage>
        <taxon>Bacteria</taxon>
        <taxon>Bacillati</taxon>
        <taxon>Bacillota</taxon>
        <taxon>Clostridia</taxon>
        <taxon>Eubacteriales</taxon>
        <taxon>Oscillospiraceae</taxon>
        <taxon>Faecalibacterium</taxon>
    </lineage>
</organism>
<keyword evidence="4 8" id="KW-0812">Transmembrane</keyword>
<dbReference type="GO" id="GO:0071555">
    <property type="term" value="P:cell wall organization"/>
    <property type="evidence" value="ECO:0007669"/>
    <property type="project" value="TreeGrafter"/>
</dbReference>
<feature type="transmembrane region" description="Helical" evidence="8">
    <location>
        <begin position="111"/>
        <end position="128"/>
    </location>
</feature>
<evidence type="ECO:0000256" key="2">
    <source>
        <dbReference type="ARBA" id="ARBA00022475"/>
    </source>
</evidence>
<dbReference type="Pfam" id="PF00953">
    <property type="entry name" value="Glycos_transf_4"/>
    <property type="match status" value="1"/>
</dbReference>
<feature type="transmembrane region" description="Helical" evidence="8">
    <location>
        <begin position="140"/>
        <end position="159"/>
    </location>
</feature>
<keyword evidence="6 8" id="KW-0472">Membrane</keyword>
<keyword evidence="2" id="KW-1003">Cell membrane</keyword>
<proteinExistence type="predicted"/>
<evidence type="ECO:0000256" key="1">
    <source>
        <dbReference type="ARBA" id="ARBA00004651"/>
    </source>
</evidence>
<comment type="caution">
    <text evidence="9">The sequence shown here is derived from an EMBL/GenBank/DDBJ whole genome shotgun (WGS) entry which is preliminary data.</text>
</comment>
<evidence type="ECO:0000256" key="5">
    <source>
        <dbReference type="ARBA" id="ARBA00022989"/>
    </source>
</evidence>
<keyword evidence="7" id="KW-0479">Metal-binding</keyword>
<feature type="binding site" evidence="7">
    <location>
        <position position="222"/>
    </location>
    <ligand>
        <name>Mg(2+)</name>
        <dbReference type="ChEBI" id="CHEBI:18420"/>
    </ligand>
</feature>
<dbReference type="PROSITE" id="PS01348">
    <property type="entry name" value="MRAY_2"/>
    <property type="match status" value="1"/>
</dbReference>
<sequence>MVSILLSVLGQRGVDALALLLAFVLTALLTNLFRSRLPQDHGRAFAVDGALSKGKARGAGLIFVLCVVLVALAFMPFHLETVIYMVLLIASMLSGYLDDASDTAWDEYKKGLIDLVIAVVAGVTYLNFNGCGVQFLQWHFLLPYPVYLLLIVILIWASINVVNCTDGVDGLSASLAVVSMGTFALLYGEQLGSYVTATAVFVGALLAYLWVNAKPSTVLMGDAGSRAMGFFLALLALKSGHPFAFLLAAAVFIVDGSLGILKISLKRFLKISILKNTLTPLHDHARKRLGWSDEQVVLRWVILQGIASALLAAIARFGM</sequence>
<comment type="cofactor">
    <cofactor evidence="7">
        <name>Mg(2+)</name>
        <dbReference type="ChEBI" id="CHEBI:18420"/>
    </cofactor>
</comment>
<feature type="transmembrane region" description="Helical" evidence="8">
    <location>
        <begin position="243"/>
        <end position="265"/>
    </location>
</feature>
<comment type="subcellular location">
    <subcellularLocation>
        <location evidence="1">Cell membrane</location>
        <topology evidence="1">Multi-pass membrane protein</topology>
    </subcellularLocation>
</comment>
<evidence type="ECO:0000256" key="6">
    <source>
        <dbReference type="ARBA" id="ARBA00023136"/>
    </source>
</evidence>
<dbReference type="GO" id="GO:0044038">
    <property type="term" value="P:cell wall macromolecule biosynthetic process"/>
    <property type="evidence" value="ECO:0007669"/>
    <property type="project" value="TreeGrafter"/>
</dbReference>
<evidence type="ECO:0000313" key="9">
    <source>
        <dbReference type="EMBL" id="HIW08076.1"/>
    </source>
</evidence>
<dbReference type="PANTHER" id="PTHR22926">
    <property type="entry name" value="PHOSPHO-N-ACETYLMURAMOYL-PENTAPEPTIDE-TRANSFERASE"/>
    <property type="match status" value="1"/>
</dbReference>
<protein>
    <submittedName>
        <fullName evidence="9">Phospho-N-acetylmuramoyl-pentapeptide-transferase</fullName>
    </submittedName>
</protein>
<reference evidence="9" key="2">
    <citation type="submission" date="2021-04" db="EMBL/GenBank/DDBJ databases">
        <authorList>
            <person name="Gilroy R."/>
        </authorList>
    </citation>
    <scope>NUCLEOTIDE SEQUENCE</scope>
    <source>
        <strain evidence="9">ChiHcolR34-3080</strain>
    </source>
</reference>
<gene>
    <name evidence="9" type="ORF">H9890_01580</name>
</gene>
<reference evidence="9" key="1">
    <citation type="journal article" date="2021" name="PeerJ">
        <title>Extensive microbial diversity within the chicken gut microbiome revealed by metagenomics and culture.</title>
        <authorList>
            <person name="Gilroy R."/>
            <person name="Ravi A."/>
            <person name="Getino M."/>
            <person name="Pursley I."/>
            <person name="Horton D.L."/>
            <person name="Alikhan N.F."/>
            <person name="Baker D."/>
            <person name="Gharbi K."/>
            <person name="Hall N."/>
            <person name="Watson M."/>
            <person name="Adriaenssens E.M."/>
            <person name="Foster-Nyarko E."/>
            <person name="Jarju S."/>
            <person name="Secka A."/>
            <person name="Antonio M."/>
            <person name="Oren A."/>
            <person name="Chaudhuri R.R."/>
            <person name="La Ragione R."/>
            <person name="Hildebrand F."/>
            <person name="Pallen M.J."/>
        </authorList>
    </citation>
    <scope>NUCLEOTIDE SEQUENCE</scope>
    <source>
        <strain evidence="9">ChiHcolR34-3080</strain>
    </source>
</reference>
<feature type="transmembrane region" description="Helical" evidence="8">
    <location>
        <begin position="16"/>
        <end position="33"/>
    </location>
</feature>
<evidence type="ECO:0000256" key="4">
    <source>
        <dbReference type="ARBA" id="ARBA00022692"/>
    </source>
</evidence>
<keyword evidence="3" id="KW-0808">Transferase</keyword>
<dbReference type="Proteomes" id="UP000823933">
    <property type="component" value="Unassembled WGS sequence"/>
</dbReference>
<keyword evidence="7" id="KW-0460">Magnesium</keyword>
<dbReference type="GO" id="GO:0005886">
    <property type="term" value="C:plasma membrane"/>
    <property type="evidence" value="ECO:0007669"/>
    <property type="project" value="UniProtKB-SubCell"/>
</dbReference>
<dbReference type="GO" id="GO:0046872">
    <property type="term" value="F:metal ion binding"/>
    <property type="evidence" value="ECO:0007669"/>
    <property type="project" value="UniProtKB-KW"/>
</dbReference>
<evidence type="ECO:0000256" key="7">
    <source>
        <dbReference type="PIRSR" id="PIRSR600715-1"/>
    </source>
</evidence>
<feature type="transmembrane region" description="Helical" evidence="8">
    <location>
        <begin position="171"/>
        <end position="188"/>
    </location>
</feature>
<dbReference type="InterPro" id="IPR000715">
    <property type="entry name" value="Glycosyl_transferase_4"/>
</dbReference>
<dbReference type="EMBL" id="DXHQ01000020">
    <property type="protein sequence ID" value="HIW08076.1"/>
    <property type="molecule type" value="Genomic_DNA"/>
</dbReference>
<evidence type="ECO:0000256" key="3">
    <source>
        <dbReference type="ARBA" id="ARBA00022679"/>
    </source>
</evidence>
<dbReference type="GO" id="GO:0016780">
    <property type="term" value="F:phosphotransferase activity, for other substituted phosphate groups"/>
    <property type="evidence" value="ECO:0007669"/>
    <property type="project" value="InterPro"/>
</dbReference>
<feature type="binding site" evidence="7">
    <location>
        <position position="163"/>
    </location>
    <ligand>
        <name>Mg(2+)</name>
        <dbReference type="ChEBI" id="CHEBI:18420"/>
    </ligand>
</feature>
<accession>A0A9D1Q8E6</accession>
<dbReference type="InterPro" id="IPR018480">
    <property type="entry name" value="PNAcMuramoyl-5peptid_Trfase_CS"/>
</dbReference>